<evidence type="ECO:0000256" key="1">
    <source>
        <dbReference type="ARBA" id="ARBA00005254"/>
    </source>
</evidence>
<protein>
    <recommendedName>
        <fullName evidence="2">39S ribosomal protein L46, mitochondrial</fullName>
    </recommendedName>
</protein>
<dbReference type="Gene3D" id="3.90.79.10">
    <property type="entry name" value="Nucleoside Triphosphate Pyrophosphohydrolase"/>
    <property type="match status" value="1"/>
</dbReference>
<reference evidence="6" key="1">
    <citation type="journal article" date="2008" name="Nat. Genet.">
        <title>The Pristionchus pacificus genome provides a unique perspective on nematode lifestyle and parasitism.</title>
        <authorList>
            <person name="Dieterich C."/>
            <person name="Clifton S.W."/>
            <person name="Schuster L.N."/>
            <person name="Chinwalla A."/>
            <person name="Delehaunty K."/>
            <person name="Dinkelacker I."/>
            <person name="Fulton L."/>
            <person name="Fulton R."/>
            <person name="Godfrey J."/>
            <person name="Minx P."/>
            <person name="Mitreva M."/>
            <person name="Roeseler W."/>
            <person name="Tian H."/>
            <person name="Witte H."/>
            <person name="Yang S.P."/>
            <person name="Wilson R.K."/>
            <person name="Sommer R.J."/>
        </authorList>
    </citation>
    <scope>NUCLEOTIDE SEQUENCE [LARGE SCALE GENOMIC DNA]</scope>
    <source>
        <strain evidence="6">PS312</strain>
    </source>
</reference>
<dbReference type="SUPFAM" id="SSF55811">
    <property type="entry name" value="Nudix"/>
    <property type="match status" value="1"/>
</dbReference>
<dbReference type="InterPro" id="IPR015797">
    <property type="entry name" value="NUDIX_hydrolase-like_dom_sf"/>
</dbReference>
<evidence type="ECO:0000313" key="5">
    <source>
        <dbReference type="EnsemblMetazoa" id="PPA04247.1"/>
    </source>
</evidence>
<feature type="domain" description="Large ribosomal subunit protein mL46 N-terminal" evidence="4">
    <location>
        <begin position="269"/>
        <end position="334"/>
    </location>
</feature>
<comment type="similarity">
    <text evidence="1 3">Belongs to the enoyl-CoA hydratase/isomerase family.</text>
</comment>
<evidence type="ECO:0000259" key="4">
    <source>
        <dbReference type="Pfam" id="PF11788"/>
    </source>
</evidence>
<dbReference type="InterPro" id="IPR029045">
    <property type="entry name" value="ClpP/crotonase-like_dom_sf"/>
</dbReference>
<dbReference type="Gene3D" id="3.90.226.10">
    <property type="entry name" value="2-enoyl-CoA Hydratase, Chain A, domain 1"/>
    <property type="match status" value="1"/>
</dbReference>
<reference evidence="5" key="2">
    <citation type="submission" date="2022-06" db="UniProtKB">
        <authorList>
            <consortium name="EnsemblMetazoa"/>
        </authorList>
    </citation>
    <scope>IDENTIFICATION</scope>
    <source>
        <strain evidence="5">PS312</strain>
    </source>
</reference>
<sequence>MLTHGILSTRLGISPILSLRFSSAEPPCLTVQRLEGRDKGIVVFRINRPKTKNAISKELIARLHQEADSLATDSDTRVLILKSDVPGAFCSGADLKERKTMPQSEVGGLVKKLRGFADKISLLPIPSIAALDGVAFGGGLEFALACDIRVAASNTKMGLTETRLAIFPGAGGCQRLPRLIGGSKAKELIFTARIFDGKEAERMGVVNSSVEGGPEAAYEKALELAREIIPRGPIGVKLAKVVIDTALRADSEVTNRVEEQAYDRMAPKWDVMVSLLLTRRPTIAPPMNAIEQNFQRLSLKREDDKSLLCDFELKSRKDEILEVKRARLLEEGKDLSELEGELGETNAMRIDDWNKRRGNITKALGISSTSSSSLSSSDSLSSLSRLLDRRLTLLVQQRFGRNDYSSPWILPQMKNENGESLSETAHRCLSSYLPGVNGVSFLNAPFAVHTHSYSKGIKNELKTDAVGAKLFFFAADIVIPKSGEINFNKNEIVSHSWLTREELWATVNVLDYKKIISRAIVE</sequence>
<proteinExistence type="inferred from homology"/>
<dbReference type="Pfam" id="PF00378">
    <property type="entry name" value="ECH_1"/>
    <property type="match status" value="1"/>
</dbReference>
<dbReference type="PROSITE" id="PS00166">
    <property type="entry name" value="ENOYL_COA_HYDRATASE"/>
    <property type="match status" value="1"/>
</dbReference>
<dbReference type="InterPro" id="IPR021757">
    <property type="entry name" value="Ribosomal_mL46_N"/>
</dbReference>
<dbReference type="CDD" id="cd06558">
    <property type="entry name" value="crotonase-like"/>
    <property type="match status" value="1"/>
</dbReference>
<dbReference type="GO" id="GO:0005739">
    <property type="term" value="C:mitochondrion"/>
    <property type="evidence" value="ECO:0000318"/>
    <property type="project" value="GO_Central"/>
</dbReference>
<dbReference type="EnsemblMetazoa" id="PPA04247.1">
    <property type="protein sequence ID" value="PPA04247.1"/>
    <property type="gene ID" value="WBGene00093801"/>
</dbReference>
<dbReference type="Proteomes" id="UP000005239">
    <property type="component" value="Unassembled WGS sequence"/>
</dbReference>
<evidence type="ECO:0000256" key="3">
    <source>
        <dbReference type="RuleBase" id="RU003707"/>
    </source>
</evidence>
<dbReference type="GO" id="GO:0006635">
    <property type="term" value="P:fatty acid beta-oxidation"/>
    <property type="evidence" value="ECO:0000318"/>
    <property type="project" value="GO_Central"/>
</dbReference>
<organism evidence="5 6">
    <name type="scientific">Pristionchus pacificus</name>
    <name type="common">Parasitic nematode worm</name>
    <dbReference type="NCBI Taxonomy" id="54126"/>
    <lineage>
        <taxon>Eukaryota</taxon>
        <taxon>Metazoa</taxon>
        <taxon>Ecdysozoa</taxon>
        <taxon>Nematoda</taxon>
        <taxon>Chromadorea</taxon>
        <taxon>Rhabditida</taxon>
        <taxon>Rhabditina</taxon>
        <taxon>Diplogasteromorpha</taxon>
        <taxon>Diplogasteroidea</taxon>
        <taxon>Neodiplogasteridae</taxon>
        <taxon>Pristionchus</taxon>
    </lineage>
</organism>
<dbReference type="Pfam" id="PF11788">
    <property type="entry name" value="MRP-L46"/>
    <property type="match status" value="1"/>
</dbReference>
<dbReference type="FunFam" id="3.90.226.10:FF:000061">
    <property type="entry name" value="Methylglutaconyl-CoA hydratase, mitochondrial"/>
    <property type="match status" value="1"/>
</dbReference>
<name>A0A2A6BDV1_PRIPA</name>
<accession>A0A2A6BDV1</accession>
<dbReference type="InterPro" id="IPR001753">
    <property type="entry name" value="Enoyl-CoA_hydra/iso"/>
</dbReference>
<dbReference type="SUPFAM" id="SSF52096">
    <property type="entry name" value="ClpP/crotonase"/>
    <property type="match status" value="1"/>
</dbReference>
<dbReference type="PANTHER" id="PTHR11941">
    <property type="entry name" value="ENOYL-COA HYDRATASE-RELATED"/>
    <property type="match status" value="1"/>
</dbReference>
<evidence type="ECO:0000256" key="2">
    <source>
        <dbReference type="ARBA" id="ARBA00035534"/>
    </source>
</evidence>
<dbReference type="GO" id="GO:0003824">
    <property type="term" value="F:catalytic activity"/>
    <property type="evidence" value="ECO:0007669"/>
    <property type="project" value="InterPro"/>
</dbReference>
<dbReference type="InterPro" id="IPR018376">
    <property type="entry name" value="Enoyl-CoA_hyd/isom_CS"/>
</dbReference>
<dbReference type="PANTHER" id="PTHR11941:SF171">
    <property type="entry name" value="SD19268P"/>
    <property type="match status" value="1"/>
</dbReference>
<evidence type="ECO:0000313" key="6">
    <source>
        <dbReference type="Proteomes" id="UP000005239"/>
    </source>
</evidence>
<keyword evidence="6" id="KW-1185">Reference proteome</keyword>
<dbReference type="AlphaFoldDB" id="A0A2A6BDV1"/>
<gene>
    <name evidence="5" type="primary">WBGene00093801</name>
</gene>
<accession>A0A8R1U778</accession>